<evidence type="ECO:0000259" key="2">
    <source>
        <dbReference type="PROSITE" id="PS50878"/>
    </source>
</evidence>
<protein>
    <recommendedName>
        <fullName evidence="2">Reverse transcriptase domain-containing protein</fullName>
    </recommendedName>
</protein>
<evidence type="ECO:0000313" key="4">
    <source>
        <dbReference type="Proteomes" id="UP001487740"/>
    </source>
</evidence>
<comment type="caution">
    <text evidence="3">The sequence shown here is derived from an EMBL/GenBank/DDBJ whole genome shotgun (WGS) entry which is preliminary data.</text>
</comment>
<feature type="region of interest" description="Disordered" evidence="1">
    <location>
        <begin position="207"/>
        <end position="249"/>
    </location>
</feature>
<dbReference type="Pfam" id="PF00078">
    <property type="entry name" value="RVT_1"/>
    <property type="match status" value="1"/>
</dbReference>
<dbReference type="SUPFAM" id="SSF56672">
    <property type="entry name" value="DNA/RNA polymerases"/>
    <property type="match status" value="1"/>
</dbReference>
<sequence>GGWCRCGRAPTTPHRRPITKEVLLGARKTSRDTAPGVDGITYSMVNAVCNVTGEPLLHLYNMSLSQGTLPEAWKTPNIVPIPKPGEGHKYRPLSLTSTICKMLERILLTRLTYKTGRLHFSVNGFVKHRSTANCLSNYFSYHQAKTVVFLHIEKAFDRAQPLTILRDLTKLGVKAMHHQTQNCPALQPLCLSVPPPPLDPANEGSAGLCKGEVSGARRHQDGLTWPAHRNTTQPRPGHLRQDTPQTGRD</sequence>
<feature type="non-terminal residue" evidence="3">
    <location>
        <position position="1"/>
    </location>
</feature>
<dbReference type="Proteomes" id="UP001487740">
    <property type="component" value="Unassembled WGS sequence"/>
</dbReference>
<dbReference type="InterPro" id="IPR000477">
    <property type="entry name" value="RT_dom"/>
</dbReference>
<name>A0AAW0SEZ5_SCYPA</name>
<dbReference type="AlphaFoldDB" id="A0AAW0SEZ5"/>
<evidence type="ECO:0000313" key="3">
    <source>
        <dbReference type="EMBL" id="KAK8373421.1"/>
    </source>
</evidence>
<feature type="domain" description="Reverse transcriptase" evidence="2">
    <location>
        <begin position="62"/>
        <end position="249"/>
    </location>
</feature>
<keyword evidence="4" id="KW-1185">Reference proteome</keyword>
<accession>A0AAW0SEZ5</accession>
<gene>
    <name evidence="3" type="ORF">O3P69_015693</name>
</gene>
<dbReference type="GO" id="GO:0071897">
    <property type="term" value="P:DNA biosynthetic process"/>
    <property type="evidence" value="ECO:0007669"/>
    <property type="project" value="UniProtKB-ARBA"/>
</dbReference>
<dbReference type="PANTHER" id="PTHR19446">
    <property type="entry name" value="REVERSE TRANSCRIPTASES"/>
    <property type="match status" value="1"/>
</dbReference>
<dbReference type="InterPro" id="IPR043502">
    <property type="entry name" value="DNA/RNA_pol_sf"/>
</dbReference>
<proteinExistence type="predicted"/>
<organism evidence="3 4">
    <name type="scientific">Scylla paramamosain</name>
    <name type="common">Mud crab</name>
    <dbReference type="NCBI Taxonomy" id="85552"/>
    <lineage>
        <taxon>Eukaryota</taxon>
        <taxon>Metazoa</taxon>
        <taxon>Ecdysozoa</taxon>
        <taxon>Arthropoda</taxon>
        <taxon>Crustacea</taxon>
        <taxon>Multicrustacea</taxon>
        <taxon>Malacostraca</taxon>
        <taxon>Eumalacostraca</taxon>
        <taxon>Eucarida</taxon>
        <taxon>Decapoda</taxon>
        <taxon>Pleocyemata</taxon>
        <taxon>Brachyura</taxon>
        <taxon>Eubrachyura</taxon>
        <taxon>Portunoidea</taxon>
        <taxon>Portunidae</taxon>
        <taxon>Portuninae</taxon>
        <taxon>Scylla</taxon>
    </lineage>
</organism>
<dbReference type="PROSITE" id="PS50878">
    <property type="entry name" value="RT_POL"/>
    <property type="match status" value="1"/>
</dbReference>
<evidence type="ECO:0000256" key="1">
    <source>
        <dbReference type="SAM" id="MobiDB-lite"/>
    </source>
</evidence>
<dbReference type="EMBL" id="JARAKH010001168">
    <property type="protein sequence ID" value="KAK8373421.1"/>
    <property type="molecule type" value="Genomic_DNA"/>
</dbReference>
<reference evidence="3 4" key="1">
    <citation type="submission" date="2023-03" db="EMBL/GenBank/DDBJ databases">
        <title>High-quality genome of Scylla paramamosain provides insights in environmental adaptation.</title>
        <authorList>
            <person name="Zhang L."/>
        </authorList>
    </citation>
    <scope>NUCLEOTIDE SEQUENCE [LARGE SCALE GENOMIC DNA]</scope>
    <source>
        <strain evidence="3">LZ_2023a</strain>
        <tissue evidence="3">Muscle</tissue>
    </source>
</reference>